<comment type="caution">
    <text evidence="3">The sequence shown here is derived from an EMBL/GenBank/DDBJ whole genome shotgun (WGS) entry which is preliminary data.</text>
</comment>
<accession>A0A6G0XBX0</accession>
<proteinExistence type="predicted"/>
<evidence type="ECO:0000256" key="1">
    <source>
        <dbReference type="ARBA" id="ARBA00023006"/>
    </source>
</evidence>
<keyword evidence="4" id="KW-1185">Reference proteome</keyword>
<dbReference type="VEuPathDB" id="FungiDB:AeMF1_007847"/>
<reference evidence="3 4" key="1">
    <citation type="submission" date="2019-07" db="EMBL/GenBank/DDBJ databases">
        <title>Genomics analysis of Aphanomyces spp. identifies a new class of oomycete effector associated with host adaptation.</title>
        <authorList>
            <person name="Gaulin E."/>
        </authorList>
    </citation>
    <scope>NUCLEOTIDE SEQUENCE [LARGE SCALE GENOMIC DNA]</scope>
    <source>
        <strain evidence="3 4">ATCC 201684</strain>
    </source>
</reference>
<dbReference type="GO" id="GO:0006914">
    <property type="term" value="P:autophagy"/>
    <property type="evidence" value="ECO:0007669"/>
    <property type="project" value="UniProtKB-KW"/>
</dbReference>
<dbReference type="SUPFAM" id="SSF48371">
    <property type="entry name" value="ARM repeat"/>
    <property type="match status" value="1"/>
</dbReference>
<protein>
    <recommendedName>
        <fullName evidence="2">FPL domain-containing protein</fullName>
    </recommendedName>
</protein>
<dbReference type="AlphaFoldDB" id="A0A6G0XBX0"/>
<dbReference type="GO" id="GO:0007034">
    <property type="term" value="P:vacuolar transport"/>
    <property type="evidence" value="ECO:0007669"/>
    <property type="project" value="TreeGrafter"/>
</dbReference>
<evidence type="ECO:0000259" key="2">
    <source>
        <dbReference type="Pfam" id="PF09758"/>
    </source>
</evidence>
<dbReference type="GO" id="GO:0016197">
    <property type="term" value="P:endosomal transport"/>
    <property type="evidence" value="ECO:0007669"/>
    <property type="project" value="TreeGrafter"/>
</dbReference>
<evidence type="ECO:0000313" key="4">
    <source>
        <dbReference type="Proteomes" id="UP000481153"/>
    </source>
</evidence>
<dbReference type="Proteomes" id="UP000481153">
    <property type="component" value="Unassembled WGS sequence"/>
</dbReference>
<dbReference type="GO" id="GO:1901096">
    <property type="term" value="P:regulation of autophagosome maturation"/>
    <property type="evidence" value="ECO:0007669"/>
    <property type="project" value="TreeGrafter"/>
</dbReference>
<dbReference type="GO" id="GO:0005770">
    <property type="term" value="C:late endosome"/>
    <property type="evidence" value="ECO:0007669"/>
    <property type="project" value="TreeGrafter"/>
</dbReference>
<dbReference type="PANTHER" id="PTHR21481">
    <property type="entry name" value="PROTEIN CLEC16A"/>
    <property type="match status" value="1"/>
</dbReference>
<keyword evidence="1" id="KW-0072">Autophagy</keyword>
<dbReference type="PANTHER" id="PTHR21481:SF0">
    <property type="entry name" value="PROTEIN CLEC16A"/>
    <property type="match status" value="1"/>
</dbReference>
<dbReference type="InterPro" id="IPR016024">
    <property type="entry name" value="ARM-type_fold"/>
</dbReference>
<organism evidence="3 4">
    <name type="scientific">Aphanomyces euteiches</name>
    <dbReference type="NCBI Taxonomy" id="100861"/>
    <lineage>
        <taxon>Eukaryota</taxon>
        <taxon>Sar</taxon>
        <taxon>Stramenopiles</taxon>
        <taxon>Oomycota</taxon>
        <taxon>Saprolegniomycetes</taxon>
        <taxon>Saprolegniales</taxon>
        <taxon>Verrucalvaceae</taxon>
        <taxon>Aphanomyces</taxon>
    </lineage>
</organism>
<dbReference type="InterPro" id="IPR039272">
    <property type="entry name" value="CLEC16A/TT9"/>
</dbReference>
<dbReference type="EMBL" id="VJMJ01000083">
    <property type="protein sequence ID" value="KAF0737621.1"/>
    <property type="molecule type" value="Genomic_DNA"/>
</dbReference>
<dbReference type="GO" id="GO:0005794">
    <property type="term" value="C:Golgi apparatus"/>
    <property type="evidence" value="ECO:0007669"/>
    <property type="project" value="TreeGrafter"/>
</dbReference>
<gene>
    <name evidence="3" type="ORF">Ae201684_006292</name>
</gene>
<dbReference type="Pfam" id="PF09758">
    <property type="entry name" value="FPL"/>
    <property type="match status" value="1"/>
</dbReference>
<dbReference type="InterPro" id="IPR019155">
    <property type="entry name" value="CLEC16A/TT9_N"/>
</dbReference>
<feature type="domain" description="FPL" evidence="2">
    <location>
        <begin position="45"/>
        <end position="192"/>
    </location>
</feature>
<name>A0A6G0XBX0_9STRA</name>
<sequence length="750" mass="84199">MFSWFKKTPPTPTNYSFDGLKSVHMQLVRHRELSESALVELLRVSSEFLIYSDQHTAQQSFFEYFCEKNMLALFVQIGEASPPHRVQVQLLQTLSLLVQNITTTTSLYYILSNNYINRLMTCRHFQLDQEDVRDWYVTFLKALSIRLNVDTVQFFFNSATRTFPLYIEALKFRDCNEIQVQIAVKTVLLNVLRVPDDRMRRFLTHRQNMPYFVELVDQGQVLALKMQGILNTTSLSASAEDKLHYVLDATIDHWYYLQDILDVPMPDLCFQVGEWIFEAYLKTFVAQSLLPNCGGGGGQRVSTLLALFLLLQFFQCVAHSPVLNAATFMLFHPEAGVNCNYMAAALGTGSRRLSLRRHPHPPSTEPPSSVTSPRFVLPLQKLPKVSFEPHATPSCSSSCYLLTRYASGEWPGEELDRVLNRGNLFRSALLALVDSSDIHLSLAAADVLHAVASNKNVDRSLLKDCQLVPSVHQDADASSSSDDEESPSAYNVQCVDMVLRNLQRAASLTYVSVMLRLLMELTGSSRMPQGRLLSGDHQKQLLALRTDMAAALLEAPLNLALWDRLLARAPQQPAAVDWSAISPFAPSTTPTADAEEKYLALHHTLVVMELLPPLRPQAVLEHQQHETAELDSAFLHQSTVGLAETSFLPCAQVTRPDECLFCLLNVDKFVLVRPERDMTRGSVQILTPLYATIAELDDRVKDVVHVQASGRVVDLLFQSPEMAQQALLHVTGMKRSQIERKSKAIAALLA</sequence>
<evidence type="ECO:0000313" key="3">
    <source>
        <dbReference type="EMBL" id="KAF0737621.1"/>
    </source>
</evidence>